<dbReference type="InterPro" id="IPR021087">
    <property type="entry name" value="Uncharacterised_PixA/AidA"/>
</dbReference>
<dbReference type="Gene3D" id="2.60.40.3910">
    <property type="entry name" value="Inclusion body protein"/>
    <property type="match status" value="1"/>
</dbReference>
<evidence type="ECO:0000313" key="1">
    <source>
        <dbReference type="EMBL" id="VVE55520.1"/>
    </source>
</evidence>
<protein>
    <submittedName>
        <fullName evidence="1">Inclusion body protein</fullName>
    </submittedName>
</protein>
<reference evidence="1 2" key="1">
    <citation type="submission" date="2019-08" db="EMBL/GenBank/DDBJ databases">
        <authorList>
            <person name="Peeters C."/>
        </authorList>
    </citation>
    <scope>NUCLEOTIDE SEQUENCE [LARGE SCALE GENOMIC DNA]</scope>
    <source>
        <strain evidence="1 2">LMG 30175</strain>
    </source>
</reference>
<dbReference type="RefSeq" id="WP_150699662.1">
    <property type="nucleotide sequence ID" value="NZ_CABPRZ010000030.1"/>
</dbReference>
<dbReference type="Proteomes" id="UP000414233">
    <property type="component" value="Unassembled WGS sequence"/>
</dbReference>
<proteinExistence type="predicted"/>
<organism evidence="1 2">
    <name type="scientific">Pandoraea terrae</name>
    <dbReference type="NCBI Taxonomy" id="1537710"/>
    <lineage>
        <taxon>Bacteria</taxon>
        <taxon>Pseudomonadati</taxon>
        <taxon>Pseudomonadota</taxon>
        <taxon>Betaproteobacteria</taxon>
        <taxon>Burkholderiales</taxon>
        <taxon>Burkholderiaceae</taxon>
        <taxon>Pandoraea</taxon>
    </lineage>
</organism>
<dbReference type="Pfam" id="PF12306">
    <property type="entry name" value="PixA"/>
    <property type="match status" value="1"/>
</dbReference>
<evidence type="ECO:0000313" key="2">
    <source>
        <dbReference type="Proteomes" id="UP000414233"/>
    </source>
</evidence>
<sequence length="178" mass="19105">MSSTQSCSRDSAQIVDVLLAVDVLTLLARYPGASRDPGMPTPVDGEASFVLAPSMQGIEADRAGRLRVCAAAGAKLRLRATALALRGEHAVLLSEVRQPQDSRSLSSPSSEVDAHAEIGVPQAQHPERPLRRPAVDHFWQMSVLGQGRGEFRVGIMLTGRDGVPLGCFRFSLAYEISE</sequence>
<gene>
    <name evidence="1" type="ORF">PTE30175_04913</name>
</gene>
<dbReference type="AlphaFoldDB" id="A0A5E4Z598"/>
<dbReference type="OrthoDB" id="8941074at2"/>
<dbReference type="EMBL" id="CABPRZ010000030">
    <property type="protein sequence ID" value="VVE55520.1"/>
    <property type="molecule type" value="Genomic_DNA"/>
</dbReference>
<dbReference type="InterPro" id="IPR038712">
    <property type="entry name" value="PixA-like_sf"/>
</dbReference>
<keyword evidence="2" id="KW-1185">Reference proteome</keyword>
<name>A0A5E4Z598_9BURK</name>
<accession>A0A5E4Z598</accession>